<dbReference type="PROSITE" id="PS50262">
    <property type="entry name" value="G_PROTEIN_RECEP_F1_2"/>
    <property type="match status" value="1"/>
</dbReference>
<evidence type="ECO:0000256" key="10">
    <source>
        <dbReference type="RuleBase" id="RU000688"/>
    </source>
</evidence>
<evidence type="ECO:0000256" key="2">
    <source>
        <dbReference type="ARBA" id="ARBA00022475"/>
    </source>
</evidence>
<dbReference type="Pfam" id="PF00001">
    <property type="entry name" value="7tm_1"/>
    <property type="match status" value="1"/>
</dbReference>
<evidence type="ECO:0000256" key="12">
    <source>
        <dbReference type="SAM" id="Phobius"/>
    </source>
</evidence>
<dbReference type="AlphaFoldDB" id="A0AAD9JMU8"/>
<evidence type="ECO:0000256" key="9">
    <source>
        <dbReference type="ARBA" id="ARBA00023224"/>
    </source>
</evidence>
<keyword evidence="5 10" id="KW-0297">G-protein coupled receptor</keyword>
<feature type="region of interest" description="Disordered" evidence="11">
    <location>
        <begin position="243"/>
        <end position="271"/>
    </location>
</feature>
<feature type="transmembrane region" description="Helical" evidence="12">
    <location>
        <begin position="12"/>
        <end position="37"/>
    </location>
</feature>
<dbReference type="EMBL" id="JAODUO010002057">
    <property type="protein sequence ID" value="KAK2155612.1"/>
    <property type="molecule type" value="Genomic_DNA"/>
</dbReference>
<name>A0AAD9JMU8_RIDPI</name>
<comment type="subcellular location">
    <subcellularLocation>
        <location evidence="1">Cell membrane</location>
        <topology evidence="1">Multi-pass membrane protein</topology>
    </subcellularLocation>
</comment>
<dbReference type="Gene3D" id="1.20.1070.10">
    <property type="entry name" value="Rhodopsin 7-helix transmembrane proteins"/>
    <property type="match status" value="1"/>
</dbReference>
<dbReference type="InterPro" id="IPR000276">
    <property type="entry name" value="GPCR_Rhodpsn"/>
</dbReference>
<feature type="transmembrane region" description="Helical" evidence="12">
    <location>
        <begin position="302"/>
        <end position="325"/>
    </location>
</feature>
<feature type="transmembrane region" description="Helical" evidence="12">
    <location>
        <begin position="49"/>
        <end position="68"/>
    </location>
</feature>
<evidence type="ECO:0000256" key="3">
    <source>
        <dbReference type="ARBA" id="ARBA00022692"/>
    </source>
</evidence>
<dbReference type="CDD" id="cd15060">
    <property type="entry name" value="7tmA_tyramine_octopamine_R-like"/>
    <property type="match status" value="1"/>
</dbReference>
<proteinExistence type="inferred from homology"/>
<keyword evidence="4 12" id="KW-1133">Transmembrane helix</keyword>
<feature type="transmembrane region" description="Helical" evidence="12">
    <location>
        <begin position="129"/>
        <end position="149"/>
    </location>
</feature>
<feature type="transmembrane region" description="Helical" evidence="12">
    <location>
        <begin position="337"/>
        <end position="359"/>
    </location>
</feature>
<dbReference type="PANTHER" id="PTHR24248:SF174">
    <property type="entry name" value="TYRAMINE_OCTOPAMINE RECEPTOR"/>
    <property type="match status" value="1"/>
</dbReference>
<organism evidence="14 15">
    <name type="scientific">Ridgeia piscesae</name>
    <name type="common">Tubeworm</name>
    <dbReference type="NCBI Taxonomy" id="27915"/>
    <lineage>
        <taxon>Eukaryota</taxon>
        <taxon>Metazoa</taxon>
        <taxon>Spiralia</taxon>
        <taxon>Lophotrochozoa</taxon>
        <taxon>Annelida</taxon>
        <taxon>Polychaeta</taxon>
        <taxon>Sedentaria</taxon>
        <taxon>Canalipalpata</taxon>
        <taxon>Sabellida</taxon>
        <taxon>Siboglinidae</taxon>
        <taxon>Ridgeia</taxon>
    </lineage>
</organism>
<dbReference type="PANTHER" id="PTHR24248">
    <property type="entry name" value="ADRENERGIC RECEPTOR-RELATED G-PROTEIN COUPLED RECEPTOR"/>
    <property type="match status" value="1"/>
</dbReference>
<keyword evidence="2" id="KW-1003">Cell membrane</keyword>
<dbReference type="PRINTS" id="PR00237">
    <property type="entry name" value="GPCRRHODOPSN"/>
</dbReference>
<keyword evidence="7 10" id="KW-0675">Receptor</keyword>
<keyword evidence="6 12" id="KW-0472">Membrane</keyword>
<evidence type="ECO:0000256" key="5">
    <source>
        <dbReference type="ARBA" id="ARBA00023040"/>
    </source>
</evidence>
<evidence type="ECO:0000313" key="14">
    <source>
        <dbReference type="EMBL" id="KAK2155612.1"/>
    </source>
</evidence>
<feature type="transmembrane region" description="Helical" evidence="12">
    <location>
        <begin position="88"/>
        <end position="108"/>
    </location>
</feature>
<protein>
    <recommendedName>
        <fullName evidence="13">G-protein coupled receptors family 1 profile domain-containing protein</fullName>
    </recommendedName>
</protein>
<feature type="compositionally biased region" description="Polar residues" evidence="11">
    <location>
        <begin position="248"/>
        <end position="259"/>
    </location>
</feature>
<feature type="domain" description="G-protein coupled receptors family 1 profile" evidence="13">
    <location>
        <begin position="29"/>
        <end position="356"/>
    </location>
</feature>
<keyword evidence="3 10" id="KW-0812">Transmembrane</keyword>
<dbReference type="Proteomes" id="UP001209878">
    <property type="component" value="Unassembled WGS sequence"/>
</dbReference>
<evidence type="ECO:0000256" key="8">
    <source>
        <dbReference type="ARBA" id="ARBA00023180"/>
    </source>
</evidence>
<evidence type="ECO:0000256" key="7">
    <source>
        <dbReference type="ARBA" id="ARBA00023170"/>
    </source>
</evidence>
<keyword evidence="8" id="KW-0325">Glycoprotein</keyword>
<gene>
    <name evidence="14" type="ORF">NP493_2059g00002</name>
</gene>
<dbReference type="GO" id="GO:0004989">
    <property type="term" value="F:octopamine receptor activity"/>
    <property type="evidence" value="ECO:0007669"/>
    <property type="project" value="InterPro"/>
</dbReference>
<sequence length="377" mass="42161">MARDELYSQVETVISACLMAACICCTIVGNILVIMSVFTYKPLRCVSNYFIISLAVADLMVAVLVMPFHVVHYVSGHWVFGEVFCNMWLTFDILACTASILNLCAIATDRYYAIHDAINYAQKRTSKRVLVTISAVWFVSVVISAPPLLGWNNSGGRNLYDIHSRSCELTNNRGFVIYSALGSFYIPLLIMAFIYANIFLATRKRLRARSQHPTHVGHMTSLSSDGAKNDGCLTHLVSSCAKGERSSETSAQSDQANDFTDSDKALDSGEGAPEQPNMHMLRLLEQKHQFSLSKERRAARTMAIIIGVFVLCWLPFFLIYVIFPFCPSCAANAGGRLVTFIVWLGYVNSSLNPIIYTIFNIDFRKSFKQLLQCKCKR</sequence>
<evidence type="ECO:0000256" key="1">
    <source>
        <dbReference type="ARBA" id="ARBA00004651"/>
    </source>
</evidence>
<dbReference type="PROSITE" id="PS00237">
    <property type="entry name" value="G_PROTEIN_RECEP_F1_1"/>
    <property type="match status" value="1"/>
</dbReference>
<dbReference type="SUPFAM" id="SSF81321">
    <property type="entry name" value="Family A G protein-coupled receptor-like"/>
    <property type="match status" value="1"/>
</dbReference>
<evidence type="ECO:0000313" key="15">
    <source>
        <dbReference type="Proteomes" id="UP001209878"/>
    </source>
</evidence>
<dbReference type="SMART" id="SM01381">
    <property type="entry name" value="7TM_GPCR_Srsx"/>
    <property type="match status" value="1"/>
</dbReference>
<keyword evidence="15" id="KW-1185">Reference proteome</keyword>
<reference evidence="14" key="1">
    <citation type="journal article" date="2023" name="Mol. Biol. Evol.">
        <title>Third-Generation Sequencing Reveals the Adaptive Role of the Epigenome in Three Deep-Sea Polychaetes.</title>
        <authorList>
            <person name="Perez M."/>
            <person name="Aroh O."/>
            <person name="Sun Y."/>
            <person name="Lan Y."/>
            <person name="Juniper S.K."/>
            <person name="Young C.R."/>
            <person name="Angers B."/>
            <person name="Qian P.Y."/>
        </authorList>
    </citation>
    <scope>NUCLEOTIDE SEQUENCE</scope>
    <source>
        <strain evidence="14">R07B-5</strain>
    </source>
</reference>
<evidence type="ECO:0000256" key="6">
    <source>
        <dbReference type="ARBA" id="ARBA00023136"/>
    </source>
</evidence>
<dbReference type="PROSITE" id="PS51257">
    <property type="entry name" value="PROKAR_LIPOPROTEIN"/>
    <property type="match status" value="1"/>
</dbReference>
<comment type="caution">
    <text evidence="14">The sequence shown here is derived from an EMBL/GenBank/DDBJ whole genome shotgun (WGS) entry which is preliminary data.</text>
</comment>
<accession>A0AAD9JMU8</accession>
<evidence type="ECO:0000256" key="11">
    <source>
        <dbReference type="SAM" id="MobiDB-lite"/>
    </source>
</evidence>
<dbReference type="GO" id="GO:0005886">
    <property type="term" value="C:plasma membrane"/>
    <property type="evidence" value="ECO:0007669"/>
    <property type="project" value="UniProtKB-SubCell"/>
</dbReference>
<evidence type="ECO:0000259" key="13">
    <source>
        <dbReference type="PROSITE" id="PS50262"/>
    </source>
</evidence>
<comment type="similarity">
    <text evidence="10">Belongs to the G-protein coupled receptor 1 family.</text>
</comment>
<dbReference type="InterPro" id="IPR002002">
    <property type="entry name" value="Octopmn_rcpt"/>
</dbReference>
<feature type="transmembrane region" description="Helical" evidence="12">
    <location>
        <begin position="175"/>
        <end position="200"/>
    </location>
</feature>
<dbReference type="InterPro" id="IPR017452">
    <property type="entry name" value="GPCR_Rhodpsn_7TM"/>
</dbReference>
<dbReference type="PRINTS" id="PR00664">
    <property type="entry name" value="OCTOPAMINER"/>
</dbReference>
<evidence type="ECO:0000256" key="4">
    <source>
        <dbReference type="ARBA" id="ARBA00022989"/>
    </source>
</evidence>
<keyword evidence="9 10" id="KW-0807">Transducer</keyword>